<accession>A0A220MLD6</accession>
<evidence type="ECO:0000313" key="1">
    <source>
        <dbReference type="EMBL" id="ASJ55907.1"/>
    </source>
</evidence>
<sequence>MQGVDIVENGNRITIEDEQGTEKEYAIEALFDMNEEYYALLASDEDRILMRVVDGEGEDQYLVGIDDPEEAASILDAYQIALEADENEGTKRH</sequence>
<gene>
    <name evidence="1" type="ORF">BP422_21555</name>
</gene>
<dbReference type="KEGG" id="bfm:BP422_21555"/>
<name>A0A220MLD6_9BACL</name>
<protein>
    <submittedName>
        <fullName evidence="1">DUF1292 domain-containing protein</fullName>
    </submittedName>
</protein>
<dbReference type="Pfam" id="PF06949">
    <property type="entry name" value="DUF1292"/>
    <property type="match status" value="1"/>
</dbReference>
<dbReference type="InterPro" id="IPR009711">
    <property type="entry name" value="UPF0473"/>
</dbReference>
<organism evidence="1 2">
    <name type="scientific">Brevibacillus formosus</name>
    <dbReference type="NCBI Taxonomy" id="54913"/>
    <lineage>
        <taxon>Bacteria</taxon>
        <taxon>Bacillati</taxon>
        <taxon>Bacillota</taxon>
        <taxon>Bacilli</taxon>
        <taxon>Bacillales</taxon>
        <taxon>Paenibacillaceae</taxon>
        <taxon>Brevibacillus</taxon>
    </lineage>
</organism>
<dbReference type="EMBL" id="CP018145">
    <property type="protein sequence ID" value="ASJ55907.1"/>
    <property type="molecule type" value="Genomic_DNA"/>
</dbReference>
<evidence type="ECO:0000313" key="2">
    <source>
        <dbReference type="Proteomes" id="UP000197781"/>
    </source>
</evidence>
<proteinExistence type="predicted"/>
<dbReference type="Proteomes" id="UP000197781">
    <property type="component" value="Chromosome"/>
</dbReference>
<dbReference type="AlphaFoldDB" id="A0A220MLD6"/>
<reference evidence="1 2" key="1">
    <citation type="submission" date="2016-11" db="EMBL/GenBank/DDBJ databases">
        <authorList>
            <person name="Jaros S."/>
            <person name="Januszkiewicz K."/>
            <person name="Wedrychowicz H."/>
        </authorList>
    </citation>
    <scope>NUCLEOTIDE SEQUENCE [LARGE SCALE GENOMIC DNA]</scope>
    <source>
        <strain evidence="1 2">NF2</strain>
    </source>
</reference>